<dbReference type="CDD" id="cd19531">
    <property type="entry name" value="LCL_NRPS-like"/>
    <property type="match status" value="1"/>
</dbReference>
<evidence type="ECO:0000313" key="2">
    <source>
        <dbReference type="EMBL" id="MBL0686181.1"/>
    </source>
</evidence>
<organism evidence="2 3">
    <name type="scientific">Aquimarina mytili</name>
    <dbReference type="NCBI Taxonomy" id="874423"/>
    <lineage>
        <taxon>Bacteria</taxon>
        <taxon>Pseudomonadati</taxon>
        <taxon>Bacteroidota</taxon>
        <taxon>Flavobacteriia</taxon>
        <taxon>Flavobacteriales</taxon>
        <taxon>Flavobacteriaceae</taxon>
        <taxon>Aquimarina</taxon>
    </lineage>
</organism>
<name>A0A937A1B0_9FLAO</name>
<protein>
    <recommendedName>
        <fullName evidence="1">Condensation domain-containing protein</fullName>
    </recommendedName>
</protein>
<dbReference type="InterPro" id="IPR001242">
    <property type="entry name" value="Condensation_dom"/>
</dbReference>
<keyword evidence="3" id="KW-1185">Reference proteome</keyword>
<dbReference type="SUPFAM" id="SSF56801">
    <property type="entry name" value="Acetyl-CoA synthetase-like"/>
    <property type="match status" value="1"/>
</dbReference>
<dbReference type="InterPro" id="IPR044894">
    <property type="entry name" value="TubC_N_sf"/>
</dbReference>
<reference evidence="2" key="1">
    <citation type="submission" date="2021-01" db="EMBL/GenBank/DDBJ databases">
        <authorList>
            <person name="Zhong Y.L."/>
        </authorList>
    </citation>
    <scope>NUCLEOTIDE SEQUENCE</scope>
    <source>
        <strain evidence="2">KCTC 23302</strain>
    </source>
</reference>
<dbReference type="InterPro" id="IPR023213">
    <property type="entry name" value="CAT-like_dom_sf"/>
</dbReference>
<dbReference type="PANTHER" id="PTHR45527">
    <property type="entry name" value="NONRIBOSOMAL PEPTIDE SYNTHETASE"/>
    <property type="match status" value="1"/>
</dbReference>
<dbReference type="PANTHER" id="PTHR45527:SF1">
    <property type="entry name" value="FATTY ACID SYNTHASE"/>
    <property type="match status" value="1"/>
</dbReference>
<dbReference type="RefSeq" id="WP_236669197.1">
    <property type="nucleotide sequence ID" value="NZ_JAERQJ010000025.1"/>
</dbReference>
<dbReference type="AlphaFoldDB" id="A0A937A1B0"/>
<evidence type="ECO:0000313" key="3">
    <source>
        <dbReference type="Proteomes" id="UP000651057"/>
    </source>
</evidence>
<dbReference type="Proteomes" id="UP000651057">
    <property type="component" value="Unassembled WGS sequence"/>
</dbReference>
<dbReference type="GO" id="GO:0005829">
    <property type="term" value="C:cytosol"/>
    <property type="evidence" value="ECO:0007669"/>
    <property type="project" value="TreeGrafter"/>
</dbReference>
<gene>
    <name evidence="2" type="ORF">JJQ60_21835</name>
</gene>
<dbReference type="Gene3D" id="3.30.559.30">
    <property type="entry name" value="Nonribosomal peptide synthetase, condensation domain"/>
    <property type="match status" value="1"/>
</dbReference>
<dbReference type="Pfam" id="PF00668">
    <property type="entry name" value="Condensation"/>
    <property type="match status" value="1"/>
</dbReference>
<accession>A0A937A1B0</accession>
<dbReference type="Gene3D" id="3.30.559.10">
    <property type="entry name" value="Chloramphenicol acetyltransferase-like domain"/>
    <property type="match status" value="1"/>
</dbReference>
<dbReference type="GO" id="GO:0043041">
    <property type="term" value="P:amino acid activation for nonribosomal peptide biosynthetic process"/>
    <property type="evidence" value="ECO:0007669"/>
    <property type="project" value="TreeGrafter"/>
</dbReference>
<dbReference type="GO" id="GO:0031177">
    <property type="term" value="F:phosphopantetheine binding"/>
    <property type="evidence" value="ECO:0007669"/>
    <property type="project" value="TreeGrafter"/>
</dbReference>
<dbReference type="EMBL" id="JAERQJ010000025">
    <property type="protein sequence ID" value="MBL0686181.1"/>
    <property type="molecule type" value="Genomic_DNA"/>
</dbReference>
<dbReference type="SUPFAM" id="SSF52777">
    <property type="entry name" value="CoA-dependent acyltransferases"/>
    <property type="match status" value="2"/>
</dbReference>
<comment type="caution">
    <text evidence="2">The sequence shown here is derived from an EMBL/GenBank/DDBJ whole genome shotgun (WGS) entry which is preliminary data.</text>
</comment>
<evidence type="ECO:0000259" key="1">
    <source>
        <dbReference type="Pfam" id="PF00668"/>
    </source>
</evidence>
<feature type="domain" description="Condensation" evidence="1">
    <location>
        <begin position="70"/>
        <end position="501"/>
    </location>
</feature>
<dbReference type="Gene3D" id="1.10.10.1830">
    <property type="entry name" value="Non-ribosomal peptide synthase, adenylation domain"/>
    <property type="match status" value="1"/>
</dbReference>
<dbReference type="GO" id="GO:0003824">
    <property type="term" value="F:catalytic activity"/>
    <property type="evidence" value="ECO:0007669"/>
    <property type="project" value="InterPro"/>
</dbReference>
<sequence>MENLLLKLRKNKIGIQLVNGSLKLDIPKYLDAQEIVEEIKNNKTELIKFIQSTQSFKTNYKVIEKAPEKEYYTLSSAQKRMYFLYEYNKTSVNYNTPQVVCLDGDLNADLVKEVFNKLINRHESLRTIFKVIDEKPVQKILETQEIDIEFFNSLPSEVPNIVQKFIRPFDLNNGPLIRIGVIQLEQEKHVLILDMHHIITDGVSDSILVKEFMALYTGETLAPLSLQYKDYAEWQQQNSRQSEISEQKEFWLNLYKDEVQPINLPTDFRRPNIKGHQGGTASFGIDEKQAKKLKSISEESGSTDFMTLLSGYYILLYKLTNQEDIVIGTPVAGREHEDLSGMIGMFVNTLPLRNRIKKDATFKEFLAQVKTNTLACIHNQSYQYESLIEELKVERDTSRNPLFDVMFSYQNFIEEEVDIPGLKLSAYEKEDKVSKFDLSLVATEKNDQFTCKLAYSVDLFTEETIHRFITYYKRIVATIIENPDIRLSEIDILSEEERFRLTEGFNATGVTFPEYDSVLDIFDAQVSQSPDRIAVVHRDDTLTYGDLS</sequence>
<feature type="non-terminal residue" evidence="2">
    <location>
        <position position="548"/>
    </location>
</feature>
<dbReference type="GO" id="GO:0044550">
    <property type="term" value="P:secondary metabolite biosynthetic process"/>
    <property type="evidence" value="ECO:0007669"/>
    <property type="project" value="TreeGrafter"/>
</dbReference>
<proteinExistence type="predicted"/>